<keyword evidence="5" id="KW-0732">Signal</keyword>
<dbReference type="InterPro" id="IPR051418">
    <property type="entry name" value="Spondin/Thrombospondin_T1"/>
</dbReference>
<evidence type="ECO:0000256" key="4">
    <source>
        <dbReference type="SAM" id="Phobius"/>
    </source>
</evidence>
<feature type="chain" id="PRO_5043315798" evidence="5">
    <location>
        <begin position="19"/>
        <end position="1615"/>
    </location>
</feature>
<organism evidence="6 7">
    <name type="scientific">Babesia caballi</name>
    <dbReference type="NCBI Taxonomy" id="5871"/>
    <lineage>
        <taxon>Eukaryota</taxon>
        <taxon>Sar</taxon>
        <taxon>Alveolata</taxon>
        <taxon>Apicomplexa</taxon>
        <taxon>Aconoidasida</taxon>
        <taxon>Piroplasmida</taxon>
        <taxon>Babesiidae</taxon>
        <taxon>Babesia</taxon>
    </lineage>
</organism>
<evidence type="ECO:0000256" key="5">
    <source>
        <dbReference type="SAM" id="SignalP"/>
    </source>
</evidence>
<keyword evidence="4" id="KW-0472">Membrane</keyword>
<keyword evidence="4" id="KW-0812">Transmembrane</keyword>
<comment type="caution">
    <text evidence="6">The sequence shown here is derived from an EMBL/GenBank/DDBJ whole genome shotgun (WGS) entry which is preliminary data.</text>
</comment>
<feature type="compositionally biased region" description="Basic and acidic residues" evidence="3">
    <location>
        <begin position="840"/>
        <end position="855"/>
    </location>
</feature>
<keyword evidence="2" id="KW-1003">Cell membrane</keyword>
<feature type="signal peptide" evidence="5">
    <location>
        <begin position="1"/>
        <end position="18"/>
    </location>
</feature>
<dbReference type="Proteomes" id="UP001497744">
    <property type="component" value="Unassembled WGS sequence"/>
</dbReference>
<dbReference type="GeneID" id="94195164"/>
<accession>A0AAV4LUN5</accession>
<sequence length="1615" mass="181537">MRAAGALALLFLAVGAAAEEQLSTVYCSHTTLSKTDTLPAEVCRNLCFRVAVNCLAEEKKLPNDPMHEGVVVKRSCFDESVAVMTQHCTFAFDDAVDVNMPFYSGLTSTTGKAKRVVTFEEISKPVVFAQVVAEANKDRLTVRALVEKVEESSFAVSVTQLETESTEDDDAVYYIAWFVVGESAQLTNFGAYHVHLQKLAVNEETTETLTITAKQTQPRSNNIALFAQEQSSHFQVVVQQAVTENQIDTTVTTKRRSAQHSAEDEPASTEVALLYVDLDYFKDDAKLLFGSVPVSFPEPQQRKGGIEVTACRCSSALVFFTPYYNRADNEVPNASCVWDAASTAEVRYVCQFKSDSLVTLAQSGTPNVAFFAVHRITYSDPKDLIQIWYGACNAAYSTSGEEEREAGLRNSTQDVACKRRCLARYSACKGDLQSVQVYIGAGCAIEGVQMPQPGQREDQAEVKSNMHLHILAYDMKGAVCTGVLDAITVDELAKHRAELQGSAEALCNDSSHHTDVMVVIDGYLTFNFCSGVLSGQWDMNWESIELSGDKYMDGDRADTVEHIFRGRRVYGICKHEGAVAIHRYFGQSADMHEFREHSPSVDCVESEWEDWGPCSAECIPDGSQVVRRRVRYVIRPRSGDGRKCVTEETKPCTSDELPACSDICLVTQWSEWSDCVGSTQRRERYVKQYTEHCDQTNLMETQQCSFNLGDDDLSGWEGVIGGDGPSDMSPESGQGGSMGDEQDDEYYGSIDYGMDNRVGSQLDDDEYEGQFSNMHMWRGDDDETMQYGGGRQYSEDWGDTDFREYGGYNGMGGLDWEHYGLGSDDMGDGAMRTDAGMGDSSHEGDSGLHSTDSRWPRAMAMEREDEEDGHDEAHHPYSAYPSEHEGHTEGPGAEEDGQTHSSMLELYKDEEESGCELWSEWSGCTAFCDDEVGYEYQLSSRTDAHSTYELCHENRVRLCEKQEQCGLMESIDCDQVKSAYFFEADDEECRSECRHLVSQCSGESGVDIVKCFARLKAESVEFGGFFFKCVMPDEHEETVQLMHSLFRNKCFLSRASYSEKTGSWVDSKTQSCICSIPGSVPCTAKEVHYTRNDIYRDLVESGFCPTSVNFKQTFVNRWKEKAAPDSQTYVSLAGNNRLHCPLPVDEEPLTFTRFEDVKLEDYCRHGPVYAEAKARIKSPVQQFAHNYDCATAASSNGSVSDSECMSLCRRIRSRCASKHDGYLKCIRDRLTTDFRYEADIFRKYGCRLPPTLDYTFDEDYYRVYVTTFEAEQMYKKACVMLAHNAILQCEANELLKNPNSMVRCMATLLGDVDATPLQVITPFDSSENTATKFKEQCRFDPSRNVGSGYVMCRFPADSEHYENWSEWSACTDSCNDFDRVATRYRTRNVKEKFANTFFPAGQGALEFGLCLHLPGCKKARWIDSLSETDPNIHILKYSAYKESQSEKSQLWLEQTYTQYPELRSEVSKDVTCQIFRSYKIMSSKGTTCGCPRGHTPCSFATAMADPLWMMGMQNFCRQRPLASIGFEGEISDYRYYCSLGMLLMQTDYGGTLACEYFDNNEYVACQAVDQKPLTLRSKHFTLMGICLGVLFCFYALLRHIVRNRRIRAAKQAKHD</sequence>
<evidence type="ECO:0000313" key="6">
    <source>
        <dbReference type="EMBL" id="GIX63683.1"/>
    </source>
</evidence>
<dbReference type="GO" id="GO:0005886">
    <property type="term" value="C:plasma membrane"/>
    <property type="evidence" value="ECO:0007669"/>
    <property type="project" value="UniProtKB-SubCell"/>
</dbReference>
<feature type="region of interest" description="Disordered" evidence="3">
    <location>
        <begin position="830"/>
        <end position="899"/>
    </location>
</feature>
<keyword evidence="7" id="KW-1185">Reference proteome</keyword>
<evidence type="ECO:0000256" key="2">
    <source>
        <dbReference type="ARBA" id="ARBA00022475"/>
    </source>
</evidence>
<dbReference type="PANTHER" id="PTHR11311">
    <property type="entry name" value="SPONDIN"/>
    <property type="match status" value="1"/>
</dbReference>
<keyword evidence="4" id="KW-1133">Transmembrane helix</keyword>
<reference evidence="6 7" key="1">
    <citation type="submission" date="2021-06" db="EMBL/GenBank/DDBJ databases">
        <title>Genome sequence of Babesia caballi.</title>
        <authorList>
            <person name="Yamagishi J."/>
            <person name="Kidaka T."/>
            <person name="Ochi A."/>
        </authorList>
    </citation>
    <scope>NUCLEOTIDE SEQUENCE [LARGE SCALE GENOMIC DNA]</scope>
    <source>
        <strain evidence="6">USDA-D6B2</strain>
    </source>
</reference>
<protein>
    <submittedName>
        <fullName evidence="6">Microneme protein mic14</fullName>
    </submittedName>
</protein>
<evidence type="ECO:0000256" key="1">
    <source>
        <dbReference type="ARBA" id="ARBA00004236"/>
    </source>
</evidence>
<dbReference type="PROSITE" id="PS50092">
    <property type="entry name" value="TSP1"/>
    <property type="match status" value="2"/>
</dbReference>
<comment type="subcellular location">
    <subcellularLocation>
        <location evidence="1">Cell membrane</location>
    </subcellularLocation>
</comment>
<evidence type="ECO:0000256" key="3">
    <source>
        <dbReference type="SAM" id="MobiDB-lite"/>
    </source>
</evidence>
<dbReference type="InterPro" id="IPR036383">
    <property type="entry name" value="TSP1_rpt_sf"/>
</dbReference>
<evidence type="ECO:0000313" key="7">
    <source>
        <dbReference type="Proteomes" id="UP001497744"/>
    </source>
</evidence>
<dbReference type="SUPFAM" id="SSF82895">
    <property type="entry name" value="TSP-1 type 1 repeat"/>
    <property type="match status" value="1"/>
</dbReference>
<dbReference type="RefSeq" id="XP_067715752.1">
    <property type="nucleotide sequence ID" value="XM_067859651.1"/>
</dbReference>
<dbReference type="SMART" id="SM00209">
    <property type="entry name" value="TSP1"/>
    <property type="match status" value="4"/>
</dbReference>
<name>A0AAV4LUN5_BABCB</name>
<gene>
    <name evidence="6" type="ORF">BcabD6B2_31180</name>
</gene>
<feature type="region of interest" description="Disordered" evidence="3">
    <location>
        <begin position="721"/>
        <end position="751"/>
    </location>
</feature>
<proteinExistence type="predicted"/>
<dbReference type="Gene3D" id="2.20.100.10">
    <property type="entry name" value="Thrombospondin type-1 (TSP1) repeat"/>
    <property type="match status" value="1"/>
</dbReference>
<dbReference type="Pfam" id="PF00090">
    <property type="entry name" value="TSP_1"/>
    <property type="match status" value="2"/>
</dbReference>
<dbReference type="PANTHER" id="PTHR11311:SF15">
    <property type="entry name" value="SPONDIN-2"/>
    <property type="match status" value="1"/>
</dbReference>
<dbReference type="InterPro" id="IPR000884">
    <property type="entry name" value="TSP1_rpt"/>
</dbReference>
<feature type="transmembrane region" description="Helical" evidence="4">
    <location>
        <begin position="1580"/>
        <end position="1597"/>
    </location>
</feature>
<dbReference type="EMBL" id="BPLF01000002">
    <property type="protein sequence ID" value="GIX63683.1"/>
    <property type="molecule type" value="Genomic_DNA"/>
</dbReference>